<name>A0A0D9YRS7_9ORYZ</name>
<proteinExistence type="predicted"/>
<dbReference type="AlphaFoldDB" id="A0A0D9YRS7"/>
<evidence type="ECO:0000313" key="2">
    <source>
        <dbReference type="Proteomes" id="UP000026961"/>
    </source>
</evidence>
<dbReference type="Proteomes" id="UP000026961">
    <property type="component" value="Chromosome 2"/>
</dbReference>
<dbReference type="HOGENOM" id="CLU_1752573_0_0_1"/>
<reference evidence="1" key="2">
    <citation type="submission" date="2018-05" db="EMBL/GenBank/DDBJ databases">
        <title>OgluRS3 (Oryza glumaepatula Reference Sequence Version 3).</title>
        <authorList>
            <person name="Zhang J."/>
            <person name="Kudrna D."/>
            <person name="Lee S."/>
            <person name="Talag J."/>
            <person name="Welchert J."/>
            <person name="Wing R.A."/>
        </authorList>
    </citation>
    <scope>NUCLEOTIDE SEQUENCE [LARGE SCALE GENOMIC DNA]</scope>
</reference>
<dbReference type="EnsemblPlants" id="OGLUM02G15510.1">
    <property type="protein sequence ID" value="OGLUM02G15510.1"/>
    <property type="gene ID" value="OGLUM02G15510"/>
</dbReference>
<reference evidence="1" key="1">
    <citation type="submission" date="2015-04" db="UniProtKB">
        <authorList>
            <consortium name="EnsemblPlants"/>
        </authorList>
    </citation>
    <scope>IDENTIFICATION</scope>
</reference>
<accession>A0A0D9YRS7</accession>
<organism evidence="1">
    <name type="scientific">Oryza glumipatula</name>
    <dbReference type="NCBI Taxonomy" id="40148"/>
    <lineage>
        <taxon>Eukaryota</taxon>
        <taxon>Viridiplantae</taxon>
        <taxon>Streptophyta</taxon>
        <taxon>Embryophyta</taxon>
        <taxon>Tracheophyta</taxon>
        <taxon>Spermatophyta</taxon>
        <taxon>Magnoliopsida</taxon>
        <taxon>Liliopsida</taxon>
        <taxon>Poales</taxon>
        <taxon>Poaceae</taxon>
        <taxon>BOP clade</taxon>
        <taxon>Oryzoideae</taxon>
        <taxon>Oryzeae</taxon>
        <taxon>Oryzinae</taxon>
        <taxon>Oryza</taxon>
    </lineage>
</organism>
<evidence type="ECO:0000313" key="1">
    <source>
        <dbReference type="EnsemblPlants" id="OGLUM02G15510.1"/>
    </source>
</evidence>
<dbReference type="Gramene" id="OGLUM02G15510.1">
    <property type="protein sequence ID" value="OGLUM02G15510.1"/>
    <property type="gene ID" value="OGLUM02G15510"/>
</dbReference>
<protein>
    <submittedName>
        <fullName evidence="1">Uncharacterized protein</fullName>
    </submittedName>
</protein>
<sequence length="149" mass="16579">MEEEDDIVVVDGGGRRAAKSNNRRLLHFDDIDRTSNVPSTAPLRLRAQVSTTELDAGWEAILHRLNGSTWTPTIRPSPMPSAMRWARKASAMPGLATTMDRASGRHRRTSSSRRVLWYISGNIAPPPPEKSIFALSLLPSYVAKYPIKK</sequence>
<keyword evidence="2" id="KW-1185">Reference proteome</keyword>